<gene>
    <name evidence="1" type="ORF">JG687_00018487</name>
</gene>
<accession>A0A8T1TNR6</accession>
<sequence length="49" mass="5265">MPSGLCRPARPVRGHIIGVVLHRLAQVPGLSALRSTARSAREYSFGGEH</sequence>
<dbReference type="AlphaFoldDB" id="A0A8T1TNR6"/>
<evidence type="ECO:0000313" key="1">
    <source>
        <dbReference type="EMBL" id="KAG6943400.1"/>
    </source>
</evidence>
<proteinExistence type="predicted"/>
<name>A0A8T1TNR6_9STRA</name>
<protein>
    <submittedName>
        <fullName evidence="1">Uncharacterized protein</fullName>
    </submittedName>
</protein>
<dbReference type="EMBL" id="JAENGZ010002570">
    <property type="protein sequence ID" value="KAG6943400.1"/>
    <property type="molecule type" value="Genomic_DNA"/>
</dbReference>
<organism evidence="1 2">
    <name type="scientific">Phytophthora cactorum</name>
    <dbReference type="NCBI Taxonomy" id="29920"/>
    <lineage>
        <taxon>Eukaryota</taxon>
        <taxon>Sar</taxon>
        <taxon>Stramenopiles</taxon>
        <taxon>Oomycota</taxon>
        <taxon>Peronosporomycetes</taxon>
        <taxon>Peronosporales</taxon>
        <taxon>Peronosporaceae</taxon>
        <taxon>Phytophthora</taxon>
    </lineage>
</organism>
<evidence type="ECO:0000313" key="2">
    <source>
        <dbReference type="Proteomes" id="UP000688947"/>
    </source>
</evidence>
<comment type="caution">
    <text evidence="1">The sequence shown here is derived from an EMBL/GenBank/DDBJ whole genome shotgun (WGS) entry which is preliminary data.</text>
</comment>
<reference evidence="1" key="1">
    <citation type="submission" date="2021-01" db="EMBL/GenBank/DDBJ databases">
        <title>Phytophthora aleatoria, a newly-described species from Pinus radiata is distinct from Phytophthora cactorum isolates based on comparative genomics.</title>
        <authorList>
            <person name="Mcdougal R."/>
            <person name="Panda P."/>
            <person name="Williams N."/>
            <person name="Studholme D.J."/>
        </authorList>
    </citation>
    <scope>NUCLEOTIDE SEQUENCE</scope>
    <source>
        <strain evidence="1">NZFS 3830</strain>
    </source>
</reference>
<dbReference type="Proteomes" id="UP000688947">
    <property type="component" value="Unassembled WGS sequence"/>
</dbReference>